<evidence type="ECO:0000313" key="2">
    <source>
        <dbReference type="Proteomes" id="UP000824469"/>
    </source>
</evidence>
<dbReference type="Proteomes" id="UP000824469">
    <property type="component" value="Unassembled WGS sequence"/>
</dbReference>
<evidence type="ECO:0000313" key="1">
    <source>
        <dbReference type="EMBL" id="KAH9288987.1"/>
    </source>
</evidence>
<comment type="caution">
    <text evidence="1">The sequence shown here is derived from an EMBL/GenBank/DDBJ whole genome shotgun (WGS) entry which is preliminary data.</text>
</comment>
<keyword evidence="2" id="KW-1185">Reference proteome</keyword>
<reference evidence="1 2" key="1">
    <citation type="journal article" date="2021" name="Nat. Plants">
        <title>The Taxus genome provides insights into paclitaxel biosynthesis.</title>
        <authorList>
            <person name="Xiong X."/>
            <person name="Gou J."/>
            <person name="Liao Q."/>
            <person name="Li Y."/>
            <person name="Zhou Q."/>
            <person name="Bi G."/>
            <person name="Li C."/>
            <person name="Du R."/>
            <person name="Wang X."/>
            <person name="Sun T."/>
            <person name="Guo L."/>
            <person name="Liang H."/>
            <person name="Lu P."/>
            <person name="Wu Y."/>
            <person name="Zhang Z."/>
            <person name="Ro D.K."/>
            <person name="Shang Y."/>
            <person name="Huang S."/>
            <person name="Yan J."/>
        </authorList>
    </citation>
    <scope>NUCLEOTIDE SEQUENCE [LARGE SCALE GENOMIC DNA]</scope>
    <source>
        <strain evidence="1">Ta-2019</strain>
    </source>
</reference>
<organism evidence="1 2">
    <name type="scientific">Taxus chinensis</name>
    <name type="common">Chinese yew</name>
    <name type="synonym">Taxus wallichiana var. chinensis</name>
    <dbReference type="NCBI Taxonomy" id="29808"/>
    <lineage>
        <taxon>Eukaryota</taxon>
        <taxon>Viridiplantae</taxon>
        <taxon>Streptophyta</taxon>
        <taxon>Embryophyta</taxon>
        <taxon>Tracheophyta</taxon>
        <taxon>Spermatophyta</taxon>
        <taxon>Pinopsida</taxon>
        <taxon>Pinidae</taxon>
        <taxon>Conifers II</taxon>
        <taxon>Cupressales</taxon>
        <taxon>Taxaceae</taxon>
        <taxon>Taxus</taxon>
    </lineage>
</organism>
<feature type="non-terminal residue" evidence="1">
    <location>
        <position position="1"/>
    </location>
</feature>
<protein>
    <submittedName>
        <fullName evidence="1">Uncharacterized protein</fullName>
    </submittedName>
</protein>
<name>A0AA38F5J4_TAXCH</name>
<accession>A0AA38F5J4</accession>
<feature type="non-terminal residue" evidence="1">
    <location>
        <position position="90"/>
    </location>
</feature>
<proteinExistence type="predicted"/>
<dbReference type="AlphaFoldDB" id="A0AA38F5J4"/>
<dbReference type="EMBL" id="JAHRHJ020003813">
    <property type="protein sequence ID" value="KAH9288987.1"/>
    <property type="molecule type" value="Genomic_DNA"/>
</dbReference>
<gene>
    <name evidence="1" type="ORF">KI387_033104</name>
</gene>
<sequence>KVDCDYYTLRKTYVHPGQTAYIERLISDVISMNPVSLAIGDSGVMLVYLQLKPKLENKKYVENDFTLPRLPKGKHMVENMPAPQPTETIV</sequence>